<reference evidence="2 3" key="1">
    <citation type="journal article" date="2024" name="G3 (Bethesda)">
        <title>Genome assembly of Hibiscus sabdariffa L. provides insights into metabolisms of medicinal natural products.</title>
        <authorList>
            <person name="Kim T."/>
        </authorList>
    </citation>
    <scope>NUCLEOTIDE SEQUENCE [LARGE SCALE GENOMIC DNA]</scope>
    <source>
        <strain evidence="2">TK-2024</strain>
        <tissue evidence="2">Old leaves</tissue>
    </source>
</reference>
<accession>A0ABR1ZNE6</accession>
<evidence type="ECO:0000256" key="1">
    <source>
        <dbReference type="SAM" id="MobiDB-lite"/>
    </source>
</evidence>
<evidence type="ECO:0000313" key="3">
    <source>
        <dbReference type="Proteomes" id="UP001472677"/>
    </source>
</evidence>
<dbReference type="Proteomes" id="UP001472677">
    <property type="component" value="Unassembled WGS sequence"/>
</dbReference>
<feature type="region of interest" description="Disordered" evidence="1">
    <location>
        <begin position="73"/>
        <end position="93"/>
    </location>
</feature>
<feature type="compositionally biased region" description="Polar residues" evidence="1">
    <location>
        <begin position="19"/>
        <end position="29"/>
    </location>
</feature>
<dbReference type="EMBL" id="JBBPBM010001776">
    <property type="protein sequence ID" value="KAK8482053.1"/>
    <property type="molecule type" value="Genomic_DNA"/>
</dbReference>
<keyword evidence="3" id="KW-1185">Reference proteome</keyword>
<organism evidence="2 3">
    <name type="scientific">Hibiscus sabdariffa</name>
    <name type="common">roselle</name>
    <dbReference type="NCBI Taxonomy" id="183260"/>
    <lineage>
        <taxon>Eukaryota</taxon>
        <taxon>Viridiplantae</taxon>
        <taxon>Streptophyta</taxon>
        <taxon>Embryophyta</taxon>
        <taxon>Tracheophyta</taxon>
        <taxon>Spermatophyta</taxon>
        <taxon>Magnoliopsida</taxon>
        <taxon>eudicotyledons</taxon>
        <taxon>Gunneridae</taxon>
        <taxon>Pentapetalae</taxon>
        <taxon>rosids</taxon>
        <taxon>malvids</taxon>
        <taxon>Malvales</taxon>
        <taxon>Malvaceae</taxon>
        <taxon>Malvoideae</taxon>
        <taxon>Hibiscus</taxon>
    </lineage>
</organism>
<comment type="caution">
    <text evidence="2">The sequence shown here is derived from an EMBL/GenBank/DDBJ whole genome shotgun (WGS) entry which is preliminary data.</text>
</comment>
<name>A0ABR1ZNE6_9ROSI</name>
<protein>
    <submittedName>
        <fullName evidence="2">Uncharacterized protein</fullName>
    </submittedName>
</protein>
<feature type="region of interest" description="Disordered" evidence="1">
    <location>
        <begin position="1"/>
        <end position="29"/>
    </location>
</feature>
<evidence type="ECO:0000313" key="2">
    <source>
        <dbReference type="EMBL" id="KAK8482053.1"/>
    </source>
</evidence>
<proteinExistence type="predicted"/>
<gene>
    <name evidence="2" type="ORF">V6N12_011353</name>
</gene>
<sequence length="93" mass="10755">MKWRRLPPPPFEWAPLPPSKTSTTGVVHLSSSEYQPEPIRFIARTKNSSARVIRVLHTNIKWTLSLSKLTQPQDKSKEIRFSRRNIPFSQGSE</sequence>
<feature type="compositionally biased region" description="Pro residues" evidence="1">
    <location>
        <begin position="1"/>
        <end position="18"/>
    </location>
</feature>